<sequence>MTRAAAPMTRAAAPMTRAAAPMTRPVGPVVRGGFALDQGGRRCGVYPFDAASETSMPVPADDPDLLDPFGVLPAMDAWCCLLKAARELGDADEEMRETLLEAGAGGSLSAARIQGIEALMRSLHLDPDAVRRRDPATMRDLEAACSACAERRRCEDAIRAGTAAATYPAFCPNAARIDRLRGA</sequence>
<evidence type="ECO:0000313" key="3">
    <source>
        <dbReference type="Proteomes" id="UP001055247"/>
    </source>
</evidence>
<name>A0AAV4ZFM4_9HYPH</name>
<evidence type="ECO:0000259" key="1">
    <source>
        <dbReference type="Pfam" id="PF20056"/>
    </source>
</evidence>
<comment type="caution">
    <text evidence="2">The sequence shown here is derived from an EMBL/GenBank/DDBJ whole genome shotgun (WGS) entry which is preliminary data.</text>
</comment>
<evidence type="ECO:0000313" key="2">
    <source>
        <dbReference type="EMBL" id="GJD87216.1"/>
    </source>
</evidence>
<proteinExistence type="predicted"/>
<gene>
    <name evidence="2" type="ORF">BHAOGJBA_0716</name>
</gene>
<organism evidence="2 3">
    <name type="scientific">Methylobacterium hispanicum</name>
    <dbReference type="NCBI Taxonomy" id="270350"/>
    <lineage>
        <taxon>Bacteria</taxon>
        <taxon>Pseudomonadati</taxon>
        <taxon>Pseudomonadota</taxon>
        <taxon>Alphaproteobacteria</taxon>
        <taxon>Hyphomicrobiales</taxon>
        <taxon>Methylobacteriaceae</taxon>
        <taxon>Methylobacterium</taxon>
    </lineage>
</organism>
<dbReference type="EMBL" id="BPQO01000002">
    <property type="protein sequence ID" value="GJD87216.1"/>
    <property type="molecule type" value="Genomic_DNA"/>
</dbReference>
<protein>
    <recommendedName>
        <fullName evidence="1">DUF6455 domain-containing protein</fullName>
    </recommendedName>
</protein>
<dbReference type="Pfam" id="PF20056">
    <property type="entry name" value="DUF6455"/>
    <property type="match status" value="1"/>
</dbReference>
<feature type="domain" description="DUF6455" evidence="1">
    <location>
        <begin position="121"/>
        <end position="181"/>
    </location>
</feature>
<reference evidence="2" key="2">
    <citation type="submission" date="2021-08" db="EMBL/GenBank/DDBJ databases">
        <authorList>
            <person name="Tani A."/>
            <person name="Ola A."/>
            <person name="Ogura Y."/>
            <person name="Katsura K."/>
            <person name="Hayashi T."/>
        </authorList>
    </citation>
    <scope>NUCLEOTIDE SEQUENCE</scope>
    <source>
        <strain evidence="2">DSM 16372</strain>
    </source>
</reference>
<dbReference type="Proteomes" id="UP001055247">
    <property type="component" value="Unassembled WGS sequence"/>
</dbReference>
<reference evidence="2" key="1">
    <citation type="journal article" date="2016" name="Front. Microbiol.">
        <title>Genome Sequence of the Piezophilic, Mesophilic Sulfate-Reducing Bacterium Desulfovibrio indicus J2T.</title>
        <authorList>
            <person name="Cao J."/>
            <person name="Maignien L."/>
            <person name="Shao Z."/>
            <person name="Alain K."/>
            <person name="Jebbar M."/>
        </authorList>
    </citation>
    <scope>NUCLEOTIDE SEQUENCE</scope>
    <source>
        <strain evidence="2">DSM 16372</strain>
    </source>
</reference>
<keyword evidence="3" id="KW-1185">Reference proteome</keyword>
<dbReference type="InterPro" id="IPR045601">
    <property type="entry name" value="DUF6455"/>
</dbReference>
<dbReference type="AlphaFoldDB" id="A0AAV4ZFM4"/>
<accession>A0AAV4ZFM4</accession>